<name>A0A8J7U453_9BACT</name>
<accession>A0A8J7U453</accession>
<organism evidence="1 2">
    <name type="scientific">Acanthopleuribacter pedis</name>
    <dbReference type="NCBI Taxonomy" id="442870"/>
    <lineage>
        <taxon>Bacteria</taxon>
        <taxon>Pseudomonadati</taxon>
        <taxon>Acidobacteriota</taxon>
        <taxon>Holophagae</taxon>
        <taxon>Acanthopleuribacterales</taxon>
        <taxon>Acanthopleuribacteraceae</taxon>
        <taxon>Acanthopleuribacter</taxon>
    </lineage>
</organism>
<gene>
    <name evidence="1" type="ORF">J3U88_11240</name>
</gene>
<reference evidence="1" key="1">
    <citation type="submission" date="2021-03" db="EMBL/GenBank/DDBJ databases">
        <authorList>
            <person name="Wang G."/>
        </authorList>
    </citation>
    <scope>NUCLEOTIDE SEQUENCE</scope>
    <source>
        <strain evidence="1">KCTC 12899</strain>
    </source>
</reference>
<dbReference type="EMBL" id="JAFREP010000008">
    <property type="protein sequence ID" value="MBO1319033.1"/>
    <property type="molecule type" value="Genomic_DNA"/>
</dbReference>
<dbReference type="RefSeq" id="WP_207858854.1">
    <property type="nucleotide sequence ID" value="NZ_JAFREP010000008.1"/>
</dbReference>
<evidence type="ECO:0000313" key="1">
    <source>
        <dbReference type="EMBL" id="MBO1319033.1"/>
    </source>
</evidence>
<dbReference type="Gene3D" id="3.40.50.2300">
    <property type="match status" value="1"/>
</dbReference>
<evidence type="ECO:0000313" key="2">
    <source>
        <dbReference type="Proteomes" id="UP000664417"/>
    </source>
</evidence>
<protein>
    <submittedName>
        <fullName evidence="1">Uncharacterized protein</fullName>
    </submittedName>
</protein>
<keyword evidence="2" id="KW-1185">Reference proteome</keyword>
<dbReference type="Proteomes" id="UP000664417">
    <property type="component" value="Unassembled WGS sequence"/>
</dbReference>
<comment type="caution">
    <text evidence="1">The sequence shown here is derived from an EMBL/GenBank/DDBJ whole genome shotgun (WGS) entry which is preliminary data.</text>
</comment>
<proteinExistence type="predicted"/>
<sequence length="338" mass="38783">MANAIAPILHALFDPRLWLLVFLFQGATLHAAKNRLLVLGPDSLGYDQVLTALNDELEDEFDIVQRTVHRETPYRDFERHILEVQPDLMVLMDNVTISYYRFFQDRHRGRLKFPPAIVTMALFVDQSILGMENVVGVRYEVPPILSLTHLRALIDNPVERVGVLYRAEHANYFNDQKILCAREGIELVGYKVEVSFQKGGGEAMSKIFSKEIRNGLKYLVATENVDVLLVLNDNKLLNERDVRNVWLPRLKRFRKPILVGVETLMDIPHFGNFGVLPDHYGLGQTVGNLAIEIKENDFALFSKGATDPHSVRKHLDRKFARKYLDIQPDKLNEVDVLR</sequence>
<dbReference type="AlphaFoldDB" id="A0A8J7U453"/>